<protein>
    <submittedName>
        <fullName evidence="8">Ornithine monooxygenase</fullName>
    </submittedName>
</protein>
<dbReference type="PANTHER" id="PTHR42802">
    <property type="entry name" value="MONOOXYGENASE"/>
    <property type="match status" value="1"/>
</dbReference>
<keyword evidence="6" id="KW-0521">NADP</keyword>
<sequence>ATRVERFDALVLATGYRRDTHSALLEGLAPHLGDALARGEVTRDYLLATPEHFAPRIYLQGCCEDSHGLSDTLLSVLARRADEICASLEEGIAPAAADDAARALHERRHQHGASAGRMAFAL</sequence>
<organism evidence="8 9">
    <name type="scientific">Burkholderia territorii</name>
    <dbReference type="NCBI Taxonomy" id="1503055"/>
    <lineage>
        <taxon>Bacteria</taxon>
        <taxon>Pseudomonadati</taxon>
        <taxon>Pseudomonadota</taxon>
        <taxon>Betaproteobacteria</taxon>
        <taxon>Burkholderiales</taxon>
        <taxon>Burkholderiaceae</taxon>
        <taxon>Burkholderia</taxon>
        <taxon>Burkholderia cepacia complex</taxon>
    </lineage>
</organism>
<keyword evidence="7" id="KW-0560">Oxidoreductase</keyword>
<keyword evidence="4" id="KW-0285">Flavoprotein</keyword>
<dbReference type="AlphaFoldDB" id="A0A6L3N9V1"/>
<comment type="caution">
    <text evidence="8">The sequence shown here is derived from an EMBL/GenBank/DDBJ whole genome shotgun (WGS) entry which is preliminary data.</text>
</comment>
<evidence type="ECO:0000256" key="2">
    <source>
        <dbReference type="ARBA" id="ARBA00004924"/>
    </source>
</evidence>
<evidence type="ECO:0000256" key="7">
    <source>
        <dbReference type="ARBA" id="ARBA00023002"/>
    </source>
</evidence>
<keyword evidence="8" id="KW-0503">Monooxygenase</keyword>
<evidence type="ECO:0000313" key="8">
    <source>
        <dbReference type="EMBL" id="KAB0649529.1"/>
    </source>
</evidence>
<name>A0A6L3N9V1_9BURK</name>
<evidence type="ECO:0000256" key="6">
    <source>
        <dbReference type="ARBA" id="ARBA00022857"/>
    </source>
</evidence>
<evidence type="ECO:0000256" key="1">
    <source>
        <dbReference type="ARBA" id="ARBA00001974"/>
    </source>
</evidence>
<comment type="pathway">
    <text evidence="2">Siderophore biosynthesis.</text>
</comment>
<dbReference type="EMBL" id="VZOL01000696">
    <property type="protein sequence ID" value="KAB0649529.1"/>
    <property type="molecule type" value="Genomic_DNA"/>
</dbReference>
<dbReference type="GO" id="GO:0004497">
    <property type="term" value="F:monooxygenase activity"/>
    <property type="evidence" value="ECO:0007669"/>
    <property type="project" value="UniProtKB-KW"/>
</dbReference>
<proteinExistence type="inferred from homology"/>
<dbReference type="PANTHER" id="PTHR42802:SF1">
    <property type="entry name" value="L-ORNITHINE N(5)-MONOOXYGENASE"/>
    <property type="match status" value="1"/>
</dbReference>
<gene>
    <name evidence="8" type="ORF">F7R13_28920</name>
</gene>
<dbReference type="InterPro" id="IPR036188">
    <property type="entry name" value="FAD/NAD-bd_sf"/>
</dbReference>
<feature type="non-terminal residue" evidence="8">
    <location>
        <position position="1"/>
    </location>
</feature>
<evidence type="ECO:0000256" key="5">
    <source>
        <dbReference type="ARBA" id="ARBA00022827"/>
    </source>
</evidence>
<dbReference type="Gene3D" id="3.50.50.60">
    <property type="entry name" value="FAD/NAD(P)-binding domain"/>
    <property type="match status" value="1"/>
</dbReference>
<keyword evidence="5" id="KW-0274">FAD</keyword>
<evidence type="ECO:0000313" key="9">
    <source>
        <dbReference type="Proteomes" id="UP000473571"/>
    </source>
</evidence>
<accession>A0A6L3N9V1</accession>
<reference evidence="8 9" key="1">
    <citation type="submission" date="2019-09" db="EMBL/GenBank/DDBJ databases">
        <title>Draft genome sequences of 48 bacterial type strains from the CCUG.</title>
        <authorList>
            <person name="Tunovic T."/>
            <person name="Pineiro-Iglesias B."/>
            <person name="Unosson C."/>
            <person name="Inganas E."/>
            <person name="Ohlen M."/>
            <person name="Cardew S."/>
            <person name="Jensie-Markopoulos S."/>
            <person name="Salva-Serra F."/>
            <person name="Jaen-Luchoro D."/>
            <person name="Karlsson R."/>
            <person name="Svensson-Stadler L."/>
            <person name="Chun J."/>
            <person name="Moore E."/>
        </authorList>
    </citation>
    <scope>NUCLEOTIDE SEQUENCE [LARGE SCALE GENOMIC DNA]</scope>
    <source>
        <strain evidence="8 9">CCUG 65687</strain>
    </source>
</reference>
<comment type="cofactor">
    <cofactor evidence="1">
        <name>FAD</name>
        <dbReference type="ChEBI" id="CHEBI:57692"/>
    </cofactor>
</comment>
<dbReference type="Proteomes" id="UP000473571">
    <property type="component" value="Unassembled WGS sequence"/>
</dbReference>
<evidence type="ECO:0000256" key="3">
    <source>
        <dbReference type="ARBA" id="ARBA00007588"/>
    </source>
</evidence>
<dbReference type="GO" id="GO:0006879">
    <property type="term" value="P:intracellular iron ion homeostasis"/>
    <property type="evidence" value="ECO:0007669"/>
    <property type="project" value="TreeGrafter"/>
</dbReference>
<dbReference type="InterPro" id="IPR025700">
    <property type="entry name" value="Lys/Orn_oxygenase"/>
</dbReference>
<evidence type="ECO:0000256" key="4">
    <source>
        <dbReference type="ARBA" id="ARBA00022630"/>
    </source>
</evidence>
<comment type="similarity">
    <text evidence="3">Belongs to the lysine N(6)-hydroxylase/L-ornithine N(5)-oxygenase family.</text>
</comment>